<feature type="domain" description="DUF397" evidence="2">
    <location>
        <begin position="8"/>
        <end position="61"/>
    </location>
</feature>
<dbReference type="EMBL" id="WUTW01000002">
    <property type="protein sequence ID" value="MXQ64929.1"/>
    <property type="molecule type" value="Genomic_DNA"/>
</dbReference>
<protein>
    <submittedName>
        <fullName evidence="3">DUF397 domain-containing protein</fullName>
    </submittedName>
</protein>
<sequence length="65" mass="6941">MKTDPKRAAWRKSSHSGGNGGDCVEVANLTPVVGVRDSKDPDAGHLSLARDQFAALIHTLRNDTV</sequence>
<evidence type="ECO:0000259" key="2">
    <source>
        <dbReference type="Pfam" id="PF04149"/>
    </source>
</evidence>
<reference evidence="3 4" key="1">
    <citation type="submission" date="2019-12" db="EMBL/GenBank/DDBJ databases">
        <title>Nocardia macrotermitis sp. nov. and Nocardia aurantia sp. nov., isolated from the gut of the fungus growing-termite Macrotermes natalensis.</title>
        <authorList>
            <person name="Christine B."/>
            <person name="Rene B."/>
        </authorList>
    </citation>
    <scope>NUCLEOTIDE SEQUENCE [LARGE SCALE GENOMIC DNA]</scope>
    <source>
        <strain evidence="3 4">DSM 102126</strain>
    </source>
</reference>
<dbReference type="OrthoDB" id="4332861at2"/>
<dbReference type="RefSeq" id="WP_161103087.1">
    <property type="nucleotide sequence ID" value="NZ_JBHLYI010000001.1"/>
</dbReference>
<dbReference type="Pfam" id="PF04149">
    <property type="entry name" value="DUF397"/>
    <property type="match status" value="1"/>
</dbReference>
<gene>
    <name evidence="3" type="ORF">GQ466_12860</name>
</gene>
<keyword evidence="4" id="KW-1185">Reference proteome</keyword>
<comment type="caution">
    <text evidence="3">The sequence shown here is derived from an EMBL/GenBank/DDBJ whole genome shotgun (WGS) entry which is preliminary data.</text>
</comment>
<name>A0A6I4W2T4_9ACTN</name>
<evidence type="ECO:0000313" key="4">
    <source>
        <dbReference type="Proteomes" id="UP000431901"/>
    </source>
</evidence>
<accession>A0A6I4W2T4</accession>
<dbReference type="Proteomes" id="UP000431901">
    <property type="component" value="Unassembled WGS sequence"/>
</dbReference>
<dbReference type="AlphaFoldDB" id="A0A6I4W2T4"/>
<feature type="region of interest" description="Disordered" evidence="1">
    <location>
        <begin position="1"/>
        <end position="23"/>
    </location>
</feature>
<evidence type="ECO:0000313" key="3">
    <source>
        <dbReference type="EMBL" id="MXQ64929.1"/>
    </source>
</evidence>
<proteinExistence type="predicted"/>
<dbReference type="InterPro" id="IPR007278">
    <property type="entry name" value="DUF397"/>
</dbReference>
<evidence type="ECO:0000256" key="1">
    <source>
        <dbReference type="SAM" id="MobiDB-lite"/>
    </source>
</evidence>
<organism evidence="3 4">
    <name type="scientific">Actinomadura rayongensis</name>
    <dbReference type="NCBI Taxonomy" id="1429076"/>
    <lineage>
        <taxon>Bacteria</taxon>
        <taxon>Bacillati</taxon>
        <taxon>Actinomycetota</taxon>
        <taxon>Actinomycetes</taxon>
        <taxon>Streptosporangiales</taxon>
        <taxon>Thermomonosporaceae</taxon>
        <taxon>Actinomadura</taxon>
    </lineage>
</organism>